<keyword evidence="2" id="KW-0808">Transferase</keyword>
<dbReference type="GO" id="GO:0016747">
    <property type="term" value="F:acyltransferase activity, transferring groups other than amino-acyl groups"/>
    <property type="evidence" value="ECO:0007669"/>
    <property type="project" value="InterPro"/>
</dbReference>
<dbReference type="EMBL" id="FQUT01000005">
    <property type="protein sequence ID" value="SHF64899.1"/>
    <property type="molecule type" value="Genomic_DNA"/>
</dbReference>
<organism evidence="2 3">
    <name type="scientific">Chryseobacterium arachidis</name>
    <dbReference type="NCBI Taxonomy" id="1416778"/>
    <lineage>
        <taxon>Bacteria</taxon>
        <taxon>Pseudomonadati</taxon>
        <taxon>Bacteroidota</taxon>
        <taxon>Flavobacteriia</taxon>
        <taxon>Flavobacteriales</taxon>
        <taxon>Weeksellaceae</taxon>
        <taxon>Chryseobacterium group</taxon>
        <taxon>Chryseobacterium</taxon>
    </lineage>
</organism>
<protein>
    <submittedName>
        <fullName evidence="2">L-amino acid N-acyltransferase YncA</fullName>
    </submittedName>
</protein>
<evidence type="ECO:0000259" key="1">
    <source>
        <dbReference type="PROSITE" id="PS51186"/>
    </source>
</evidence>
<dbReference type="Proteomes" id="UP000184518">
    <property type="component" value="Unassembled WGS sequence"/>
</dbReference>
<feature type="domain" description="N-acetyltransferase" evidence="1">
    <location>
        <begin position="21"/>
        <end position="186"/>
    </location>
</feature>
<proteinExistence type="predicted"/>
<dbReference type="Gene3D" id="3.40.630.30">
    <property type="match status" value="1"/>
</dbReference>
<accession>A0A1M5DD22</accession>
<dbReference type="InterPro" id="IPR016181">
    <property type="entry name" value="Acyl_CoA_acyltransferase"/>
</dbReference>
<keyword evidence="3" id="KW-1185">Reference proteome</keyword>
<dbReference type="Pfam" id="PF13673">
    <property type="entry name" value="Acetyltransf_10"/>
    <property type="match status" value="1"/>
</dbReference>
<name>A0A1M5DD22_9FLAO</name>
<dbReference type="AlphaFoldDB" id="A0A1M5DD22"/>
<reference evidence="3" key="1">
    <citation type="submission" date="2016-11" db="EMBL/GenBank/DDBJ databases">
        <authorList>
            <person name="Varghese N."/>
            <person name="Submissions S."/>
        </authorList>
    </citation>
    <scope>NUCLEOTIDE SEQUENCE [LARGE SCALE GENOMIC DNA]</scope>
    <source>
        <strain evidence="3">DSM 27619</strain>
    </source>
</reference>
<keyword evidence="2" id="KW-0012">Acyltransferase</keyword>
<evidence type="ECO:0000313" key="2">
    <source>
        <dbReference type="EMBL" id="SHF64899.1"/>
    </source>
</evidence>
<dbReference type="SUPFAM" id="SSF55729">
    <property type="entry name" value="Acyl-CoA N-acyltransferases (Nat)"/>
    <property type="match status" value="1"/>
</dbReference>
<sequence length="187" mass="21984">MKYLKKIFANFALKNKYLNSMKFIKATKNDIPLIQDLARRSWENAYAEILSAEQMEYMLSTMYSAEEIESHLKQANYHYYLIQDENNRSFEGFIGYENGYENETTKLHRIYLVPESKGKGLGKGALEFLKEKVRESGDVRIILNVNKYNSAKKFYQSQGYTVYDEGVFDIGNGFVMDDYLMEFLFHK</sequence>
<dbReference type="RefSeq" id="WP_378158368.1">
    <property type="nucleotide sequence ID" value="NZ_JBHSOO010000001.1"/>
</dbReference>
<dbReference type="CDD" id="cd04301">
    <property type="entry name" value="NAT_SF"/>
    <property type="match status" value="1"/>
</dbReference>
<dbReference type="InterPro" id="IPR000182">
    <property type="entry name" value="GNAT_dom"/>
</dbReference>
<evidence type="ECO:0000313" key="3">
    <source>
        <dbReference type="Proteomes" id="UP000184518"/>
    </source>
</evidence>
<dbReference type="STRING" id="1416778.SAMN05443633_105253"/>
<dbReference type="PROSITE" id="PS51186">
    <property type="entry name" value="GNAT"/>
    <property type="match status" value="1"/>
</dbReference>
<gene>
    <name evidence="2" type="ORF">SAMN05443633_105253</name>
</gene>